<keyword evidence="1" id="KW-1133">Transmembrane helix</keyword>
<keyword evidence="1" id="KW-0812">Transmembrane</keyword>
<keyword evidence="1" id="KW-0472">Membrane</keyword>
<feature type="transmembrane region" description="Helical" evidence="1">
    <location>
        <begin position="64"/>
        <end position="89"/>
    </location>
</feature>
<dbReference type="eggNOG" id="KOG4474">
    <property type="taxonomic scope" value="Eukaryota"/>
</dbReference>
<protein>
    <submittedName>
        <fullName evidence="3">Uncharacterized protein</fullName>
    </submittedName>
</protein>
<evidence type="ECO:0000313" key="2">
    <source>
        <dbReference type="Proteomes" id="UP000095282"/>
    </source>
</evidence>
<sequence length="113" mass="12883">MYPLSSRTSTKMAEALTRWQEGLNRIEAAPFHLFTVDNNSDVGVPNAVGAELEAPSYWGFINSIFLPTVVFYTMLWFAVYACVQYNCWLSWQEGIKRKRLLNLTTSLIHSTVS</sequence>
<evidence type="ECO:0000256" key="1">
    <source>
        <dbReference type="SAM" id="Phobius"/>
    </source>
</evidence>
<organism evidence="2 3">
    <name type="scientific">Caenorhabditis tropicalis</name>
    <dbReference type="NCBI Taxonomy" id="1561998"/>
    <lineage>
        <taxon>Eukaryota</taxon>
        <taxon>Metazoa</taxon>
        <taxon>Ecdysozoa</taxon>
        <taxon>Nematoda</taxon>
        <taxon>Chromadorea</taxon>
        <taxon>Rhabditida</taxon>
        <taxon>Rhabditina</taxon>
        <taxon>Rhabditomorpha</taxon>
        <taxon>Rhabditoidea</taxon>
        <taxon>Rhabditidae</taxon>
        <taxon>Peloderinae</taxon>
        <taxon>Caenorhabditis</taxon>
    </lineage>
</organism>
<dbReference type="AlphaFoldDB" id="A0A1I7T120"/>
<evidence type="ECO:0000313" key="3">
    <source>
        <dbReference type="WBParaSite" id="Csp11.Scaffold457.g1381.t1"/>
    </source>
</evidence>
<reference evidence="3" key="1">
    <citation type="submission" date="2016-11" db="UniProtKB">
        <authorList>
            <consortium name="WormBaseParasite"/>
        </authorList>
    </citation>
    <scope>IDENTIFICATION</scope>
</reference>
<proteinExistence type="predicted"/>
<accession>A0A1I7T120</accession>
<name>A0A1I7T120_9PELO</name>
<dbReference type="Proteomes" id="UP000095282">
    <property type="component" value="Unplaced"/>
</dbReference>
<dbReference type="WBParaSite" id="Csp11.Scaffold457.g1381.t1">
    <property type="protein sequence ID" value="Csp11.Scaffold457.g1381.t1"/>
    <property type="gene ID" value="Csp11.Scaffold457.g1381"/>
</dbReference>
<keyword evidence="2" id="KW-1185">Reference proteome</keyword>